<dbReference type="SUPFAM" id="SSF55811">
    <property type="entry name" value="Nudix"/>
    <property type="match status" value="1"/>
</dbReference>
<dbReference type="InterPro" id="IPR015797">
    <property type="entry name" value="NUDIX_hydrolase-like_dom_sf"/>
</dbReference>
<dbReference type="Pfam" id="PF00293">
    <property type="entry name" value="NUDIX"/>
    <property type="match status" value="1"/>
</dbReference>
<comment type="cofactor">
    <cofactor evidence="1">
        <name>Mg(2+)</name>
        <dbReference type="ChEBI" id="CHEBI:18420"/>
    </cofactor>
</comment>
<evidence type="ECO:0000256" key="1">
    <source>
        <dbReference type="ARBA" id="ARBA00001946"/>
    </source>
</evidence>
<dbReference type="InterPro" id="IPR020084">
    <property type="entry name" value="NUDIX_hydrolase_CS"/>
</dbReference>
<dbReference type="PROSITE" id="PS51462">
    <property type="entry name" value="NUDIX"/>
    <property type="match status" value="1"/>
</dbReference>
<accession>A0A0R2F7G3</accession>
<gene>
    <name evidence="4" type="ORF">FD14_GL001209</name>
</gene>
<dbReference type="Proteomes" id="UP000051442">
    <property type="component" value="Unassembled WGS sequence"/>
</dbReference>
<evidence type="ECO:0000259" key="3">
    <source>
        <dbReference type="PROSITE" id="PS51462"/>
    </source>
</evidence>
<dbReference type="GO" id="GO:0016787">
    <property type="term" value="F:hydrolase activity"/>
    <property type="evidence" value="ECO:0007669"/>
    <property type="project" value="UniProtKB-KW"/>
</dbReference>
<dbReference type="RefSeq" id="WP_057152055.1">
    <property type="nucleotide sequence ID" value="NZ_AYZM01000122.1"/>
</dbReference>
<dbReference type="PANTHER" id="PTHR43046">
    <property type="entry name" value="GDP-MANNOSE MANNOSYL HYDROLASE"/>
    <property type="match status" value="1"/>
</dbReference>
<keyword evidence="5" id="KW-1185">Reference proteome</keyword>
<dbReference type="Gene3D" id="3.90.79.10">
    <property type="entry name" value="Nucleoside Triphosphate Pyrophosphohydrolase"/>
    <property type="match status" value="1"/>
</dbReference>
<dbReference type="PROSITE" id="PS00893">
    <property type="entry name" value="NUDIX_BOX"/>
    <property type="match status" value="1"/>
</dbReference>
<organism evidence="4 5">
    <name type="scientific">Secundilactobacillus similis DSM 23365 = JCM 2765</name>
    <dbReference type="NCBI Taxonomy" id="1423804"/>
    <lineage>
        <taxon>Bacteria</taxon>
        <taxon>Bacillati</taxon>
        <taxon>Bacillota</taxon>
        <taxon>Bacilli</taxon>
        <taxon>Lactobacillales</taxon>
        <taxon>Lactobacillaceae</taxon>
        <taxon>Secundilactobacillus</taxon>
    </lineage>
</organism>
<dbReference type="OrthoDB" id="9787476at2"/>
<dbReference type="PATRIC" id="fig|1423804.4.peg.1298"/>
<dbReference type="AlphaFoldDB" id="A0A0R2F7G3"/>
<sequence length="150" mass="16700">MSYLLDLRRNVGHQPLISTGAATLVYNPQHALLLIHRTDTHLWGLPAGSKELNESLVNTAIREVQEETGVTITTPSLTGLLSGPEMQFTYPNGDQIDAVIAVYTAQTTQQQLTPQPGETDRVAFFLPADLPHQLTDFTRKILVEKTTWYE</sequence>
<evidence type="ECO:0000313" key="5">
    <source>
        <dbReference type="Proteomes" id="UP000051442"/>
    </source>
</evidence>
<comment type="caution">
    <text evidence="4">The sequence shown here is derived from an EMBL/GenBank/DDBJ whole genome shotgun (WGS) entry which is preliminary data.</text>
</comment>
<name>A0A0R2F7G3_9LACO</name>
<evidence type="ECO:0000256" key="2">
    <source>
        <dbReference type="ARBA" id="ARBA00022801"/>
    </source>
</evidence>
<evidence type="ECO:0000313" key="4">
    <source>
        <dbReference type="EMBL" id="KRN21258.1"/>
    </source>
</evidence>
<dbReference type="EMBL" id="AYZM01000122">
    <property type="protein sequence ID" value="KRN21258.1"/>
    <property type="molecule type" value="Genomic_DNA"/>
</dbReference>
<keyword evidence="2" id="KW-0378">Hydrolase</keyword>
<feature type="domain" description="Nudix hydrolase" evidence="3">
    <location>
        <begin position="16"/>
        <end position="147"/>
    </location>
</feature>
<reference evidence="4 5" key="1">
    <citation type="journal article" date="2015" name="Genome Announc.">
        <title>Expanding the biotechnology potential of lactobacilli through comparative genomics of 213 strains and associated genera.</title>
        <authorList>
            <person name="Sun Z."/>
            <person name="Harris H.M."/>
            <person name="McCann A."/>
            <person name="Guo C."/>
            <person name="Argimon S."/>
            <person name="Zhang W."/>
            <person name="Yang X."/>
            <person name="Jeffery I.B."/>
            <person name="Cooney J.C."/>
            <person name="Kagawa T.F."/>
            <person name="Liu W."/>
            <person name="Song Y."/>
            <person name="Salvetti E."/>
            <person name="Wrobel A."/>
            <person name="Rasinkangas P."/>
            <person name="Parkhill J."/>
            <person name="Rea M.C."/>
            <person name="O'Sullivan O."/>
            <person name="Ritari J."/>
            <person name="Douillard F.P."/>
            <person name="Paul Ross R."/>
            <person name="Yang R."/>
            <person name="Briner A.E."/>
            <person name="Felis G.E."/>
            <person name="de Vos W.M."/>
            <person name="Barrangou R."/>
            <person name="Klaenhammer T.R."/>
            <person name="Caufield P.W."/>
            <person name="Cui Y."/>
            <person name="Zhang H."/>
            <person name="O'Toole P.W."/>
        </authorList>
    </citation>
    <scope>NUCLEOTIDE SEQUENCE [LARGE SCALE GENOMIC DNA]</scope>
    <source>
        <strain evidence="4 5">DSM 23365</strain>
    </source>
</reference>
<dbReference type="STRING" id="1423804.FD14_GL001209"/>
<dbReference type="PANTHER" id="PTHR43046:SF2">
    <property type="entry name" value="8-OXO-DGTP DIPHOSPHATASE-RELATED"/>
    <property type="match status" value="1"/>
</dbReference>
<protein>
    <recommendedName>
        <fullName evidence="3">Nudix hydrolase domain-containing protein</fullName>
    </recommendedName>
</protein>
<proteinExistence type="predicted"/>
<dbReference type="InterPro" id="IPR000086">
    <property type="entry name" value="NUDIX_hydrolase_dom"/>
</dbReference>